<gene>
    <name evidence="1" type="ORF">QE152_g7670</name>
</gene>
<accession>A0AAW1MCL4</accession>
<dbReference type="AlphaFoldDB" id="A0AAW1MCL4"/>
<proteinExistence type="predicted"/>
<name>A0AAW1MCL4_POPJA</name>
<reference evidence="1 2" key="1">
    <citation type="journal article" date="2024" name="BMC Genomics">
        <title>De novo assembly and annotation of Popillia japonica's genome with initial clues to its potential as an invasive pest.</title>
        <authorList>
            <person name="Cucini C."/>
            <person name="Boschi S."/>
            <person name="Funari R."/>
            <person name="Cardaioli E."/>
            <person name="Iannotti N."/>
            <person name="Marturano G."/>
            <person name="Paoli F."/>
            <person name="Bruttini M."/>
            <person name="Carapelli A."/>
            <person name="Frati F."/>
            <person name="Nardi F."/>
        </authorList>
    </citation>
    <scope>NUCLEOTIDE SEQUENCE [LARGE SCALE GENOMIC DNA]</scope>
    <source>
        <strain evidence="1">DMR45628</strain>
    </source>
</reference>
<dbReference type="EMBL" id="JASPKY010000057">
    <property type="protein sequence ID" value="KAK9744467.1"/>
    <property type="molecule type" value="Genomic_DNA"/>
</dbReference>
<protein>
    <submittedName>
        <fullName evidence="1">Uncharacterized protein</fullName>
    </submittedName>
</protein>
<comment type="caution">
    <text evidence="1">The sequence shown here is derived from an EMBL/GenBank/DDBJ whole genome shotgun (WGS) entry which is preliminary data.</text>
</comment>
<keyword evidence="2" id="KW-1185">Reference proteome</keyword>
<sequence length="87" mass="9995">MQSAKALRAMAATAMEIEVNDILDSVLPLEEVNLERIVIITPFGEAPPIPEEFDVIEESNLLLYLKVQEAEEDEEDDYVVVWAYRKW</sequence>
<dbReference type="Proteomes" id="UP001458880">
    <property type="component" value="Unassembled WGS sequence"/>
</dbReference>
<evidence type="ECO:0000313" key="2">
    <source>
        <dbReference type="Proteomes" id="UP001458880"/>
    </source>
</evidence>
<organism evidence="1 2">
    <name type="scientific">Popillia japonica</name>
    <name type="common">Japanese beetle</name>
    <dbReference type="NCBI Taxonomy" id="7064"/>
    <lineage>
        <taxon>Eukaryota</taxon>
        <taxon>Metazoa</taxon>
        <taxon>Ecdysozoa</taxon>
        <taxon>Arthropoda</taxon>
        <taxon>Hexapoda</taxon>
        <taxon>Insecta</taxon>
        <taxon>Pterygota</taxon>
        <taxon>Neoptera</taxon>
        <taxon>Endopterygota</taxon>
        <taxon>Coleoptera</taxon>
        <taxon>Polyphaga</taxon>
        <taxon>Scarabaeiformia</taxon>
        <taxon>Scarabaeidae</taxon>
        <taxon>Rutelinae</taxon>
        <taxon>Popillia</taxon>
    </lineage>
</organism>
<evidence type="ECO:0000313" key="1">
    <source>
        <dbReference type="EMBL" id="KAK9744467.1"/>
    </source>
</evidence>